<dbReference type="AlphaFoldDB" id="A0A2R2MKS8"/>
<evidence type="ECO:0000313" key="2">
    <source>
        <dbReference type="RefSeq" id="XP_023930662.1"/>
    </source>
</evidence>
<dbReference type="SUPFAM" id="SSF52266">
    <property type="entry name" value="SGNH hydrolase"/>
    <property type="match status" value="1"/>
</dbReference>
<evidence type="ECO:0000313" key="1">
    <source>
        <dbReference type="Proteomes" id="UP000085678"/>
    </source>
</evidence>
<keyword evidence="1" id="KW-1185">Reference proteome</keyword>
<dbReference type="InParanoid" id="A0A2R2MKS8"/>
<protein>
    <submittedName>
        <fullName evidence="2">Uncharacterized protein LOC112041545</fullName>
    </submittedName>
</protein>
<accession>A0A2R2MKS8</accession>
<proteinExistence type="predicted"/>
<name>A0A2R2MKS8_LINAN</name>
<dbReference type="OrthoDB" id="10626344at2759"/>
<dbReference type="RefSeq" id="XP_023930662.1">
    <property type="nucleotide sequence ID" value="XM_024074894.1"/>
</dbReference>
<gene>
    <name evidence="2" type="primary">LOC112041545</name>
</gene>
<dbReference type="KEGG" id="lak:112041545"/>
<dbReference type="Proteomes" id="UP000085678">
    <property type="component" value="Unplaced"/>
</dbReference>
<organism evidence="1 2">
    <name type="scientific">Lingula anatina</name>
    <name type="common">Brachiopod</name>
    <name type="synonym">Lingula unguis</name>
    <dbReference type="NCBI Taxonomy" id="7574"/>
    <lineage>
        <taxon>Eukaryota</taxon>
        <taxon>Metazoa</taxon>
        <taxon>Spiralia</taxon>
        <taxon>Lophotrochozoa</taxon>
        <taxon>Brachiopoda</taxon>
        <taxon>Linguliformea</taxon>
        <taxon>Lingulata</taxon>
        <taxon>Lingulida</taxon>
        <taxon>Linguloidea</taxon>
        <taxon>Lingulidae</taxon>
        <taxon>Lingula</taxon>
    </lineage>
</organism>
<dbReference type="GeneID" id="112041545"/>
<reference evidence="2" key="1">
    <citation type="submission" date="2025-08" db="UniProtKB">
        <authorList>
            <consortium name="RefSeq"/>
        </authorList>
    </citation>
    <scope>IDENTIFICATION</scope>
    <source>
        <tissue evidence="2">Gonads</tissue>
    </source>
</reference>
<sequence>MKSWNAKVFIAIGLVFVGLLYVFRSGGVVLVSTLDYKHNPVDESYNRPRTKDGFEGCQVSTYKNSELDQAIHSWRTFGMHHRDINYTALAELKAEFDRIFQYYELVYQQYRKITRNRNLFSDNFSHNIRFKTSGKHLKLYIREFKGKQPTKGGTTFRIALEGEEKVLCDVHDSFDGNYTACCPLVSGCVDVKVILQYLEFEPFLQRSHGDVRPELNKLLKQFQWCSPYNTARKIASLNDTSLAKISQTHCQNKTIKDYLGGRWLKTQNGWRWGTEDRCLFNYMPRREVTRCYNKLNSITFIGDSHLRNTGDYFIELLGYNMANVTYHRHYDYIPEPKISILWAPWPDTAIERLVNLTKDQSSVRTQNDVVILMTGQWDFWMRGPMGFFEESSQKLANALKNFKQDPFWSKSRVLWMQQIAYPRGVTQAGFRSNPISSAANAWMETKLRDVDVDVIDSLHVTRPLYYENHCGCHYLCRKWGHFDHTVGEVGKTLAHLLFKSMCGL</sequence>